<proteinExistence type="predicted"/>
<organism evidence="1">
    <name type="scientific">marine metagenome</name>
    <dbReference type="NCBI Taxonomy" id="408172"/>
    <lineage>
        <taxon>unclassified sequences</taxon>
        <taxon>metagenomes</taxon>
        <taxon>ecological metagenomes</taxon>
    </lineage>
</organism>
<dbReference type="AlphaFoldDB" id="A0A382LAL7"/>
<protein>
    <submittedName>
        <fullName evidence="1">Uncharacterized protein</fullName>
    </submittedName>
</protein>
<accession>A0A382LAL7</accession>
<dbReference type="EMBL" id="UINC01085845">
    <property type="protein sequence ID" value="SVC33756.1"/>
    <property type="molecule type" value="Genomic_DNA"/>
</dbReference>
<sequence>MQHKCSAFLERNTAVPEVRSALQSVKILTKSKDLFLKRLSFEAEPADFVKVLAVSKFNIQQTKEEQHGG</sequence>
<evidence type="ECO:0000313" key="1">
    <source>
        <dbReference type="EMBL" id="SVC33756.1"/>
    </source>
</evidence>
<reference evidence="1" key="1">
    <citation type="submission" date="2018-05" db="EMBL/GenBank/DDBJ databases">
        <authorList>
            <person name="Lanie J.A."/>
            <person name="Ng W.-L."/>
            <person name="Kazmierczak K.M."/>
            <person name="Andrzejewski T.M."/>
            <person name="Davidsen T.M."/>
            <person name="Wayne K.J."/>
            <person name="Tettelin H."/>
            <person name="Glass J.I."/>
            <person name="Rusch D."/>
            <person name="Podicherti R."/>
            <person name="Tsui H.-C.T."/>
            <person name="Winkler M.E."/>
        </authorList>
    </citation>
    <scope>NUCLEOTIDE SEQUENCE</scope>
</reference>
<gene>
    <name evidence="1" type="ORF">METZ01_LOCUS286610</name>
</gene>
<name>A0A382LAL7_9ZZZZ</name>